<evidence type="ECO:0000256" key="3">
    <source>
        <dbReference type="ARBA" id="ARBA00022475"/>
    </source>
</evidence>
<reference evidence="9 10" key="1">
    <citation type="submission" date="2018-04" db="EMBL/GenBank/DDBJ databases">
        <title>Pelagivirga bohaiensis gen. nov., sp. nov., a bacterium isolated from the Bohai Sea.</title>
        <authorList>
            <person name="Ji X."/>
        </authorList>
    </citation>
    <scope>NUCLEOTIDE SEQUENCE [LARGE SCALE GENOMIC DNA]</scope>
    <source>
        <strain evidence="9 10">BH-SD16</strain>
    </source>
</reference>
<keyword evidence="3" id="KW-1003">Cell membrane</keyword>
<dbReference type="Gene3D" id="1.20.1250.20">
    <property type="entry name" value="MFS general substrate transporter like domains"/>
    <property type="match status" value="1"/>
</dbReference>
<dbReference type="GO" id="GO:0022857">
    <property type="term" value="F:transmembrane transporter activity"/>
    <property type="evidence" value="ECO:0007669"/>
    <property type="project" value="InterPro"/>
</dbReference>
<evidence type="ECO:0000313" key="10">
    <source>
        <dbReference type="Proteomes" id="UP000244817"/>
    </source>
</evidence>
<dbReference type="InterPro" id="IPR010290">
    <property type="entry name" value="TM_effector"/>
</dbReference>
<keyword evidence="4 7" id="KW-0812">Transmembrane</keyword>
<sequence>MLTALRDKNLCLYLAGNLLSITGTWAQRVAVFWIAWDLTASTTILGVLAALDLAPALIASPVAGVLADRRPLGSLIIIIQVFSALPPIILAGFTLADQVTVPLLLAVTAFTGLLSGFDHPLRLLLVGSVADRSKLSSAITLNSLAFNIGRMIGPAIGGLMISMGWFVLILSLNAASFFLFSLILGQLRIAGSHEASFSRASDQGLRGWASVFQSIPPIDRWLFTYFLFLGICVRPIFELLPSFASRFASNAVTETHVYSSLTSAQGFGAMLGVLMTSFLIRIAPRRQVSSTAGLAATLAVFAFLFGTVTIAIGALAVLSGAILTNGISTQIMLQTNLPREVQGRALAFYTMTLRGAPALGAVSFGVFAGAVAQEVLFSVAALVMFGSGLRLQTEVLRLG</sequence>
<evidence type="ECO:0000256" key="5">
    <source>
        <dbReference type="ARBA" id="ARBA00022989"/>
    </source>
</evidence>
<evidence type="ECO:0000256" key="7">
    <source>
        <dbReference type="SAM" id="Phobius"/>
    </source>
</evidence>
<dbReference type="GO" id="GO:0005886">
    <property type="term" value="C:plasma membrane"/>
    <property type="evidence" value="ECO:0007669"/>
    <property type="project" value="UniProtKB-SubCell"/>
</dbReference>
<organism evidence="9 10">
    <name type="scientific">Thalassorhabdomicrobium marinisediminis</name>
    <dbReference type="NCBI Taxonomy" id="2170577"/>
    <lineage>
        <taxon>Bacteria</taxon>
        <taxon>Pseudomonadati</taxon>
        <taxon>Pseudomonadota</taxon>
        <taxon>Alphaproteobacteria</taxon>
        <taxon>Rhodobacterales</taxon>
        <taxon>Paracoccaceae</taxon>
        <taxon>Thalassorhabdomicrobium</taxon>
    </lineage>
</organism>
<keyword evidence="10" id="KW-1185">Reference proteome</keyword>
<dbReference type="InterPro" id="IPR020846">
    <property type="entry name" value="MFS_dom"/>
</dbReference>
<dbReference type="OrthoDB" id="9809918at2"/>
<keyword evidence="6 7" id="KW-0472">Membrane</keyword>
<dbReference type="RefSeq" id="WP_108639563.1">
    <property type="nucleotide sequence ID" value="NZ_QCYG01000002.1"/>
</dbReference>
<dbReference type="PROSITE" id="PS50850">
    <property type="entry name" value="MFS"/>
    <property type="match status" value="1"/>
</dbReference>
<evidence type="ECO:0000259" key="8">
    <source>
        <dbReference type="PROSITE" id="PS50850"/>
    </source>
</evidence>
<keyword evidence="2" id="KW-0813">Transport</keyword>
<evidence type="ECO:0000313" key="9">
    <source>
        <dbReference type="EMBL" id="PVA07521.1"/>
    </source>
</evidence>
<dbReference type="PANTHER" id="PTHR23513">
    <property type="entry name" value="INTEGRAL MEMBRANE EFFLUX PROTEIN-RELATED"/>
    <property type="match status" value="1"/>
</dbReference>
<name>A0A2T7FZD6_9RHOB</name>
<dbReference type="SUPFAM" id="SSF103473">
    <property type="entry name" value="MFS general substrate transporter"/>
    <property type="match status" value="1"/>
</dbReference>
<feature type="transmembrane region" description="Helical" evidence="7">
    <location>
        <begin position="99"/>
        <end position="117"/>
    </location>
</feature>
<comment type="subcellular location">
    <subcellularLocation>
        <location evidence="1">Cell membrane</location>
        <topology evidence="1">Multi-pass membrane protein</topology>
    </subcellularLocation>
</comment>
<feature type="transmembrane region" description="Helical" evidence="7">
    <location>
        <begin position="358"/>
        <end position="385"/>
    </location>
</feature>
<gene>
    <name evidence="9" type="ORF">DC363_02490</name>
</gene>
<feature type="transmembrane region" description="Helical" evidence="7">
    <location>
        <begin position="74"/>
        <end position="93"/>
    </location>
</feature>
<dbReference type="InterPro" id="IPR036259">
    <property type="entry name" value="MFS_trans_sf"/>
</dbReference>
<evidence type="ECO:0000256" key="2">
    <source>
        <dbReference type="ARBA" id="ARBA00022448"/>
    </source>
</evidence>
<feature type="transmembrane region" description="Helical" evidence="7">
    <location>
        <begin position="42"/>
        <end position="67"/>
    </location>
</feature>
<feature type="transmembrane region" description="Helical" evidence="7">
    <location>
        <begin position="292"/>
        <end position="323"/>
    </location>
</feature>
<dbReference type="EMBL" id="QCYG01000002">
    <property type="protein sequence ID" value="PVA07521.1"/>
    <property type="molecule type" value="Genomic_DNA"/>
</dbReference>
<feature type="domain" description="Major facilitator superfamily (MFS) profile" evidence="8">
    <location>
        <begin position="1"/>
        <end position="399"/>
    </location>
</feature>
<dbReference type="PANTHER" id="PTHR23513:SF11">
    <property type="entry name" value="STAPHYLOFERRIN A TRANSPORTER"/>
    <property type="match status" value="1"/>
</dbReference>
<dbReference type="Proteomes" id="UP000244817">
    <property type="component" value="Unassembled WGS sequence"/>
</dbReference>
<dbReference type="Pfam" id="PF05977">
    <property type="entry name" value="MFS_3"/>
    <property type="match status" value="1"/>
</dbReference>
<dbReference type="AlphaFoldDB" id="A0A2T7FZD6"/>
<feature type="transmembrane region" description="Helical" evidence="7">
    <location>
        <begin position="163"/>
        <end position="184"/>
    </location>
</feature>
<evidence type="ECO:0000256" key="4">
    <source>
        <dbReference type="ARBA" id="ARBA00022692"/>
    </source>
</evidence>
<feature type="transmembrane region" description="Helical" evidence="7">
    <location>
        <begin position="138"/>
        <end position="157"/>
    </location>
</feature>
<keyword evidence="5 7" id="KW-1133">Transmembrane helix</keyword>
<proteinExistence type="predicted"/>
<evidence type="ECO:0000256" key="1">
    <source>
        <dbReference type="ARBA" id="ARBA00004651"/>
    </source>
</evidence>
<comment type="caution">
    <text evidence="9">The sequence shown here is derived from an EMBL/GenBank/DDBJ whole genome shotgun (WGS) entry which is preliminary data.</text>
</comment>
<feature type="transmembrane region" description="Helical" evidence="7">
    <location>
        <begin position="257"/>
        <end position="280"/>
    </location>
</feature>
<dbReference type="CDD" id="cd06173">
    <property type="entry name" value="MFS_MefA_like"/>
    <property type="match status" value="1"/>
</dbReference>
<protein>
    <recommendedName>
        <fullName evidence="8">Major facilitator superfamily (MFS) profile domain-containing protein</fullName>
    </recommendedName>
</protein>
<feature type="transmembrane region" description="Helical" evidence="7">
    <location>
        <begin position="221"/>
        <end position="237"/>
    </location>
</feature>
<evidence type="ECO:0000256" key="6">
    <source>
        <dbReference type="ARBA" id="ARBA00023136"/>
    </source>
</evidence>
<accession>A0A2T7FZD6</accession>